<dbReference type="PROSITE" id="PS51257">
    <property type="entry name" value="PROKAR_LIPOPROTEIN"/>
    <property type="match status" value="1"/>
</dbReference>
<keyword evidence="2" id="KW-1185">Reference proteome</keyword>
<sequence>MVLPLKHMIRALGVVCPMLLLFSCATYNNRIGSYYEQVVNNQFDKAYLAIDHNKLLQRRRNRLLYLFEKGKMAHLLKQYDSSNLYFNEADLFIEDARTSARDIAFGTLLNPMMETYKGEDFEKFMVHYYKALNYLNLGQSDEAMVEARRISLTSYAQQDKTGNKDNRYSDDAFSLMMQGIIYEQSGDINNAFISYRNAADLFLQHNNLWYGVSMPEQLKQDVLRTATAMGFTEDVQHYSSLLNTTLQPVTKTAGGELVLFWENGLAPVKQEQNFIFALTKDGLGNFTFTDATGTINVPFIFDDNFINKDSLRAADIRSLRVAFPKYQEQPVFYTQGSVSANNAQYNFESAENINDLAFATLKERFFKEMAKTLSRLAVKKLAEMAARPKSNDKNKDEKEALATAIQVFSFVTEKADTRNWQSLPHTILYTRIPLQTGTNTIQINFMGMNQQTKPISLTVEGNGCLQVQNVCTLR</sequence>
<dbReference type="STRING" id="354355.SAMN05660816_00667"/>
<dbReference type="SUPFAM" id="SSF48452">
    <property type="entry name" value="TPR-like"/>
    <property type="match status" value="1"/>
</dbReference>
<gene>
    <name evidence="1" type="ORF">A4H97_01390</name>
</gene>
<dbReference type="Gene3D" id="1.25.40.10">
    <property type="entry name" value="Tetratricopeptide repeat domain"/>
    <property type="match status" value="1"/>
</dbReference>
<evidence type="ECO:0008006" key="3">
    <source>
        <dbReference type="Google" id="ProtNLM"/>
    </source>
</evidence>
<dbReference type="AlphaFoldDB" id="A0A1V9EWL6"/>
<dbReference type="Proteomes" id="UP000192610">
    <property type="component" value="Unassembled WGS sequence"/>
</dbReference>
<comment type="caution">
    <text evidence="1">The sequence shown here is derived from an EMBL/GenBank/DDBJ whole genome shotgun (WGS) entry which is preliminary data.</text>
</comment>
<evidence type="ECO:0000313" key="2">
    <source>
        <dbReference type="Proteomes" id="UP000192610"/>
    </source>
</evidence>
<name>A0A1V9EWL6_9BACT</name>
<dbReference type="EMBL" id="LVXG01000012">
    <property type="protein sequence ID" value="OQP50520.1"/>
    <property type="molecule type" value="Genomic_DNA"/>
</dbReference>
<evidence type="ECO:0000313" key="1">
    <source>
        <dbReference type="EMBL" id="OQP50520.1"/>
    </source>
</evidence>
<proteinExistence type="predicted"/>
<accession>A0A1V9EWL6</accession>
<organism evidence="1 2">
    <name type="scientific">Niastella yeongjuensis</name>
    <dbReference type="NCBI Taxonomy" id="354355"/>
    <lineage>
        <taxon>Bacteria</taxon>
        <taxon>Pseudomonadati</taxon>
        <taxon>Bacteroidota</taxon>
        <taxon>Chitinophagia</taxon>
        <taxon>Chitinophagales</taxon>
        <taxon>Chitinophagaceae</taxon>
        <taxon>Niastella</taxon>
    </lineage>
</organism>
<protein>
    <recommendedName>
        <fullName evidence="3">Lipoprotein</fullName>
    </recommendedName>
</protein>
<reference evidence="2" key="1">
    <citation type="submission" date="2016-04" db="EMBL/GenBank/DDBJ databases">
        <authorList>
            <person name="Chen L."/>
            <person name="Zhuang W."/>
            <person name="Wang G."/>
        </authorList>
    </citation>
    <scope>NUCLEOTIDE SEQUENCE [LARGE SCALE GENOMIC DNA]</scope>
    <source>
        <strain evidence="2">17621</strain>
    </source>
</reference>
<dbReference type="InterPro" id="IPR011990">
    <property type="entry name" value="TPR-like_helical_dom_sf"/>
</dbReference>